<dbReference type="EMBL" id="LT984813">
    <property type="protein sequence ID" value="SPD64292.1"/>
    <property type="molecule type" value="Genomic_DNA"/>
</dbReference>
<protein>
    <submittedName>
        <fullName evidence="2">Uncharacterized protein</fullName>
    </submittedName>
</protein>
<organism evidence="2 3">
    <name type="scientific">Cupriavidus taiwanensis</name>
    <dbReference type="NCBI Taxonomy" id="164546"/>
    <lineage>
        <taxon>Bacteria</taxon>
        <taxon>Pseudomonadati</taxon>
        <taxon>Pseudomonadota</taxon>
        <taxon>Betaproteobacteria</taxon>
        <taxon>Burkholderiales</taxon>
        <taxon>Burkholderiaceae</taxon>
        <taxon>Cupriavidus</taxon>
    </lineage>
</organism>
<evidence type="ECO:0000256" key="1">
    <source>
        <dbReference type="SAM" id="MobiDB-lite"/>
    </source>
</evidence>
<reference evidence="2 3" key="1">
    <citation type="submission" date="2018-01" db="EMBL/GenBank/DDBJ databases">
        <authorList>
            <person name="Clerissi C."/>
        </authorList>
    </citation>
    <scope>NUCLEOTIDE SEQUENCE [LARGE SCALE GENOMIC DNA]</scope>
    <source>
        <strain evidence="2">Cupriavidus taiwanensis SWF 66322</strain>
    </source>
</reference>
<sequence>MRTEAGILQEWTTARRMVKDIIDGPDADIDRIIRSVRDNQGTVSNKLRKEFPVLENVEIVTDLVGALKTAFKHFDGGSPTSELPDEHRLATEPVRTKREPETRSARIRDAEDSDGDKSFGEYGVDD</sequence>
<name>A0A9Q7XRJ4_9BURK</name>
<gene>
    <name evidence="2" type="ORF">CBM2636_11308</name>
</gene>
<evidence type="ECO:0000313" key="2">
    <source>
        <dbReference type="EMBL" id="SPD64292.1"/>
    </source>
</evidence>
<feature type="region of interest" description="Disordered" evidence="1">
    <location>
        <begin position="74"/>
        <end position="126"/>
    </location>
</feature>
<evidence type="ECO:0000313" key="3">
    <source>
        <dbReference type="Proteomes" id="UP000254259"/>
    </source>
</evidence>
<proteinExistence type="predicted"/>
<dbReference type="AlphaFoldDB" id="A0A9Q7XRJ4"/>
<dbReference type="Proteomes" id="UP000254259">
    <property type="component" value="Chromosome CBM2636"/>
</dbReference>
<feature type="compositionally biased region" description="Basic and acidic residues" evidence="1">
    <location>
        <begin position="84"/>
        <end position="119"/>
    </location>
</feature>
<accession>A0A9Q7XRJ4</accession>